<feature type="transmembrane region" description="Helical" evidence="10">
    <location>
        <begin position="238"/>
        <end position="260"/>
    </location>
</feature>
<feature type="transmembrane region" description="Helical" evidence="10">
    <location>
        <begin position="131"/>
        <end position="151"/>
    </location>
</feature>
<dbReference type="NCBIfam" id="TIGR00797">
    <property type="entry name" value="matE"/>
    <property type="match status" value="1"/>
</dbReference>
<dbReference type="EMBL" id="LT629973">
    <property type="protein sequence ID" value="SEH69739.1"/>
    <property type="molecule type" value="Genomic_DNA"/>
</dbReference>
<reference evidence="12" key="1">
    <citation type="submission" date="2016-09" db="EMBL/GenBank/DDBJ databases">
        <authorList>
            <person name="Koehorst J."/>
        </authorList>
    </citation>
    <scope>NUCLEOTIDE SEQUENCE [LARGE SCALE GENOMIC DNA]</scope>
</reference>
<evidence type="ECO:0000256" key="2">
    <source>
        <dbReference type="ARBA" id="ARBA00022448"/>
    </source>
</evidence>
<dbReference type="CDD" id="cd13133">
    <property type="entry name" value="MATE_like_7"/>
    <property type="match status" value="1"/>
</dbReference>
<dbReference type="GO" id="GO:0042910">
    <property type="term" value="F:xenobiotic transmembrane transporter activity"/>
    <property type="evidence" value="ECO:0007669"/>
    <property type="project" value="InterPro"/>
</dbReference>
<feature type="transmembrane region" description="Helical" evidence="10">
    <location>
        <begin position="91"/>
        <end position="111"/>
    </location>
</feature>
<evidence type="ECO:0000256" key="3">
    <source>
        <dbReference type="ARBA" id="ARBA00022449"/>
    </source>
</evidence>
<dbReference type="AlphaFoldDB" id="A0A1C7PE52"/>
<keyword evidence="5 10" id="KW-0812">Transmembrane</keyword>
<sequence length="443" mass="49159">METITYKKIAVMAFPLLFSLLMEHALGITDTIFLGHVGKVEIGASALAGVYFLAFLMIAFGFSIGAQIIIARRNGEGRQYRIGSVLVQSCYFMLALAAALFVLSKCLAPTILRSAITSDAIYDATLAYLDWRIYGFFFAFTALMFRAFFVGITKTRILTVNSLIMVLSNVVLNYGLIFGNFGLPKMGIAGAALGTSIAELISLLFFIMYTKKTVNLRKYGFTHAFTFRPRVLRRIMNLSVWTMVQYFLAVSVWFIFFISIEQMGEDALAISNVVRNVASLSYVVIGAFGATVESLVSNQIGAGAGHQIRHTCWKTIKLGYVVLIPLLLLIFLFPETVFALFMKEHSSHLIEAGIAPLYIMASASLLSMLSHTVYNCVSGTGNAKAAFFMEMATLAVYSGYLIWLVNGKASLAMCWTTEYVYYLTMFVLCFGFLQLTKWRGKQV</sequence>
<evidence type="ECO:0000256" key="6">
    <source>
        <dbReference type="ARBA" id="ARBA00022989"/>
    </source>
</evidence>
<feature type="transmembrane region" description="Helical" evidence="10">
    <location>
        <begin position="419"/>
        <end position="436"/>
    </location>
</feature>
<dbReference type="PIRSF" id="PIRSF006603">
    <property type="entry name" value="DinF"/>
    <property type="match status" value="1"/>
</dbReference>
<keyword evidence="6 10" id="KW-1133">Transmembrane helix</keyword>
<evidence type="ECO:0000256" key="5">
    <source>
        <dbReference type="ARBA" id="ARBA00022692"/>
    </source>
</evidence>
<feature type="transmembrane region" description="Helical" evidence="10">
    <location>
        <begin position="318"/>
        <end position="342"/>
    </location>
</feature>
<dbReference type="KEGG" id="agl:PYTT_0054"/>
<dbReference type="GO" id="GO:0015297">
    <property type="term" value="F:antiporter activity"/>
    <property type="evidence" value="ECO:0007669"/>
    <property type="project" value="UniProtKB-KW"/>
</dbReference>
<evidence type="ECO:0000256" key="7">
    <source>
        <dbReference type="ARBA" id="ARBA00023065"/>
    </source>
</evidence>
<evidence type="ECO:0000313" key="11">
    <source>
        <dbReference type="EMBL" id="SEH69739.1"/>
    </source>
</evidence>
<name>A0A1C7PE52_9BACT</name>
<dbReference type="Proteomes" id="UP000176204">
    <property type="component" value="Chromosome I"/>
</dbReference>
<dbReference type="GO" id="GO:0005886">
    <property type="term" value="C:plasma membrane"/>
    <property type="evidence" value="ECO:0007669"/>
    <property type="project" value="UniProtKB-SubCell"/>
</dbReference>
<dbReference type="InterPro" id="IPR050222">
    <property type="entry name" value="MATE_MdtK"/>
</dbReference>
<evidence type="ECO:0000256" key="10">
    <source>
        <dbReference type="SAM" id="Phobius"/>
    </source>
</evidence>
<organism evidence="11 12">
    <name type="scientific">Akkermansia glycaniphila</name>
    <dbReference type="NCBI Taxonomy" id="1679444"/>
    <lineage>
        <taxon>Bacteria</taxon>
        <taxon>Pseudomonadati</taxon>
        <taxon>Verrucomicrobiota</taxon>
        <taxon>Verrucomicrobiia</taxon>
        <taxon>Verrucomicrobiales</taxon>
        <taxon>Akkermansiaceae</taxon>
        <taxon>Akkermansia</taxon>
    </lineage>
</organism>
<keyword evidence="4" id="KW-1003">Cell membrane</keyword>
<keyword evidence="7" id="KW-0406">Ion transport</keyword>
<evidence type="ECO:0000256" key="1">
    <source>
        <dbReference type="ARBA" id="ARBA00004651"/>
    </source>
</evidence>
<dbReference type="STRING" id="1679444.PYTT_0054"/>
<feature type="transmembrane region" description="Helical" evidence="10">
    <location>
        <begin position="354"/>
        <end position="374"/>
    </location>
</feature>
<evidence type="ECO:0000313" key="12">
    <source>
        <dbReference type="Proteomes" id="UP000176204"/>
    </source>
</evidence>
<feature type="transmembrane region" description="Helical" evidence="10">
    <location>
        <begin position="188"/>
        <end position="209"/>
    </location>
</feature>
<protein>
    <recommendedName>
        <fullName evidence="9">Multidrug-efflux transporter</fullName>
    </recommendedName>
</protein>
<dbReference type="PANTHER" id="PTHR43298">
    <property type="entry name" value="MULTIDRUG RESISTANCE PROTEIN NORM-RELATED"/>
    <property type="match status" value="1"/>
</dbReference>
<dbReference type="Pfam" id="PF01554">
    <property type="entry name" value="MatE"/>
    <property type="match status" value="2"/>
</dbReference>
<dbReference type="OrthoDB" id="9780160at2"/>
<keyword evidence="12" id="KW-1185">Reference proteome</keyword>
<evidence type="ECO:0000256" key="4">
    <source>
        <dbReference type="ARBA" id="ARBA00022475"/>
    </source>
</evidence>
<dbReference type="InterPro" id="IPR048279">
    <property type="entry name" value="MdtK-like"/>
</dbReference>
<dbReference type="GO" id="GO:0006811">
    <property type="term" value="P:monoatomic ion transport"/>
    <property type="evidence" value="ECO:0007669"/>
    <property type="project" value="UniProtKB-KW"/>
</dbReference>
<evidence type="ECO:0000256" key="9">
    <source>
        <dbReference type="ARBA" id="ARBA00031636"/>
    </source>
</evidence>
<accession>A0A1C7PE52</accession>
<dbReference type="PATRIC" id="fig|1679444.3.peg.214"/>
<feature type="transmembrane region" description="Helical" evidence="10">
    <location>
        <begin position="163"/>
        <end position="182"/>
    </location>
</feature>
<feature type="transmembrane region" description="Helical" evidence="10">
    <location>
        <begin position="280"/>
        <end position="297"/>
    </location>
</feature>
<dbReference type="RefSeq" id="WP_067772034.1">
    <property type="nucleotide sequence ID" value="NZ_LIGX01000002.1"/>
</dbReference>
<keyword evidence="8 10" id="KW-0472">Membrane</keyword>
<evidence type="ECO:0000256" key="8">
    <source>
        <dbReference type="ARBA" id="ARBA00023136"/>
    </source>
</evidence>
<keyword evidence="3" id="KW-0050">Antiport</keyword>
<dbReference type="PANTHER" id="PTHR43298:SF2">
    <property type="entry name" value="FMN_FAD EXPORTER YEEO-RELATED"/>
    <property type="match status" value="1"/>
</dbReference>
<gene>
    <name evidence="11" type="ORF">PYTT_0054</name>
</gene>
<comment type="subcellular location">
    <subcellularLocation>
        <location evidence="1">Cell membrane</location>
        <topology evidence="1">Multi-pass membrane protein</topology>
    </subcellularLocation>
</comment>
<feature type="transmembrane region" description="Helical" evidence="10">
    <location>
        <begin position="386"/>
        <end position="407"/>
    </location>
</feature>
<keyword evidence="2" id="KW-0813">Transport</keyword>
<proteinExistence type="predicted"/>
<feature type="transmembrane region" description="Helical" evidence="10">
    <location>
        <begin position="49"/>
        <end position="70"/>
    </location>
</feature>
<dbReference type="InterPro" id="IPR002528">
    <property type="entry name" value="MATE_fam"/>
</dbReference>